<dbReference type="GO" id="GO:0005829">
    <property type="term" value="C:cytosol"/>
    <property type="evidence" value="ECO:0007669"/>
    <property type="project" value="TreeGrafter"/>
</dbReference>
<dbReference type="InterPro" id="IPR009006">
    <property type="entry name" value="Ala_racemase/Decarboxylase_C"/>
</dbReference>
<evidence type="ECO:0000256" key="3">
    <source>
        <dbReference type="ARBA" id="ARBA00022898"/>
    </source>
</evidence>
<accession>F5RAH3</accession>
<evidence type="ECO:0000256" key="4">
    <source>
        <dbReference type="ARBA" id="ARBA00023235"/>
    </source>
</evidence>
<comment type="catalytic activity">
    <reaction evidence="1 5">
        <text>L-alanine = D-alanine</text>
        <dbReference type="Rhea" id="RHEA:20249"/>
        <dbReference type="ChEBI" id="CHEBI:57416"/>
        <dbReference type="ChEBI" id="CHEBI:57972"/>
        <dbReference type="EC" id="5.1.1.1"/>
    </reaction>
</comment>
<dbReference type="EC" id="5.1.1.1" evidence="5"/>
<comment type="caution">
    <text evidence="9">The sequence shown here is derived from an EMBL/GenBank/DDBJ whole genome shotgun (WGS) entry which is preliminary data.</text>
</comment>
<organism evidence="9 10">
    <name type="scientific">Methyloversatilis universalis (strain ATCC BAA-1314 / DSM 25237 / JCM 13912 / CCUG 52030 / FAM5)</name>
    <dbReference type="NCBI Taxonomy" id="1000565"/>
    <lineage>
        <taxon>Bacteria</taxon>
        <taxon>Pseudomonadati</taxon>
        <taxon>Pseudomonadota</taxon>
        <taxon>Betaproteobacteria</taxon>
        <taxon>Nitrosomonadales</taxon>
        <taxon>Sterolibacteriaceae</taxon>
        <taxon>Methyloversatilis</taxon>
    </lineage>
</organism>
<dbReference type="AlphaFoldDB" id="F5RAH3"/>
<dbReference type="GO" id="GO:0030632">
    <property type="term" value="P:D-alanine biosynthetic process"/>
    <property type="evidence" value="ECO:0007669"/>
    <property type="project" value="UniProtKB-UniRule"/>
</dbReference>
<evidence type="ECO:0000259" key="8">
    <source>
        <dbReference type="SMART" id="SM01005"/>
    </source>
</evidence>
<feature type="binding site" evidence="5 7">
    <location>
        <position position="144"/>
    </location>
    <ligand>
        <name>substrate</name>
    </ligand>
</feature>
<dbReference type="UniPathway" id="UPA00042">
    <property type="reaction ID" value="UER00497"/>
</dbReference>
<dbReference type="RefSeq" id="WP_008059752.1">
    <property type="nucleotide sequence ID" value="NZ_AFHG01000036.1"/>
</dbReference>
<evidence type="ECO:0000313" key="9">
    <source>
        <dbReference type="EMBL" id="EGK72422.1"/>
    </source>
</evidence>
<dbReference type="GO" id="GO:0008784">
    <property type="term" value="F:alanine racemase activity"/>
    <property type="evidence" value="ECO:0007669"/>
    <property type="project" value="UniProtKB-UniRule"/>
</dbReference>
<proteinExistence type="inferred from homology"/>
<dbReference type="GO" id="GO:0030170">
    <property type="term" value="F:pyridoxal phosphate binding"/>
    <property type="evidence" value="ECO:0007669"/>
    <property type="project" value="UniProtKB-UniRule"/>
</dbReference>
<comment type="cofactor">
    <cofactor evidence="2 5 6">
        <name>pyridoxal 5'-phosphate</name>
        <dbReference type="ChEBI" id="CHEBI:597326"/>
    </cofactor>
</comment>
<dbReference type="InterPro" id="IPR029066">
    <property type="entry name" value="PLP-binding_barrel"/>
</dbReference>
<dbReference type="PRINTS" id="PR00992">
    <property type="entry name" value="ALARACEMASE"/>
</dbReference>
<dbReference type="Pfam" id="PF01168">
    <property type="entry name" value="Ala_racemase_N"/>
    <property type="match status" value="1"/>
</dbReference>
<evidence type="ECO:0000256" key="6">
    <source>
        <dbReference type="PIRSR" id="PIRSR600821-50"/>
    </source>
</evidence>
<dbReference type="InterPro" id="IPR000821">
    <property type="entry name" value="Ala_racemase"/>
</dbReference>
<dbReference type="STRING" id="1000565.METUNv1_01186"/>
<dbReference type="InterPro" id="IPR011079">
    <property type="entry name" value="Ala_racemase_C"/>
</dbReference>
<evidence type="ECO:0000256" key="2">
    <source>
        <dbReference type="ARBA" id="ARBA00001933"/>
    </source>
</evidence>
<dbReference type="Gene3D" id="3.20.20.10">
    <property type="entry name" value="Alanine racemase"/>
    <property type="match status" value="1"/>
</dbReference>
<dbReference type="PANTHER" id="PTHR30511:SF0">
    <property type="entry name" value="ALANINE RACEMASE, CATABOLIC-RELATED"/>
    <property type="match status" value="1"/>
</dbReference>
<dbReference type="InterPro" id="IPR020622">
    <property type="entry name" value="Ala_racemase_pyridoxalP-BS"/>
</dbReference>
<feature type="domain" description="Alanine racemase C-terminal" evidence="8">
    <location>
        <begin position="246"/>
        <end position="370"/>
    </location>
</feature>
<dbReference type="PANTHER" id="PTHR30511">
    <property type="entry name" value="ALANINE RACEMASE"/>
    <property type="match status" value="1"/>
</dbReference>
<keyword evidence="4 5" id="KW-0413">Isomerase</keyword>
<evidence type="ECO:0000313" key="10">
    <source>
        <dbReference type="Proteomes" id="UP000005019"/>
    </source>
</evidence>
<dbReference type="InterPro" id="IPR001608">
    <property type="entry name" value="Ala_racemase_N"/>
</dbReference>
<feature type="modified residue" description="N6-(pyridoxal phosphate)lysine" evidence="5 6">
    <location>
        <position position="46"/>
    </location>
</feature>
<dbReference type="Proteomes" id="UP000005019">
    <property type="component" value="Unassembled WGS sequence"/>
</dbReference>
<dbReference type="SUPFAM" id="SSF50621">
    <property type="entry name" value="Alanine racemase C-terminal domain-like"/>
    <property type="match status" value="1"/>
</dbReference>
<evidence type="ECO:0000256" key="5">
    <source>
        <dbReference type="HAMAP-Rule" id="MF_01201"/>
    </source>
</evidence>
<dbReference type="EMBL" id="AFHG01000036">
    <property type="protein sequence ID" value="EGK72422.1"/>
    <property type="molecule type" value="Genomic_DNA"/>
</dbReference>
<dbReference type="PROSITE" id="PS00395">
    <property type="entry name" value="ALANINE_RACEMASE"/>
    <property type="match status" value="1"/>
</dbReference>
<feature type="binding site" evidence="5 7">
    <location>
        <position position="315"/>
    </location>
    <ligand>
        <name>substrate</name>
    </ligand>
</feature>
<dbReference type="SMART" id="SM01005">
    <property type="entry name" value="Ala_racemase_C"/>
    <property type="match status" value="1"/>
</dbReference>
<dbReference type="Pfam" id="PF00842">
    <property type="entry name" value="Ala_racemase_C"/>
    <property type="match status" value="1"/>
</dbReference>
<comment type="similarity">
    <text evidence="5">Belongs to the alanine racemase family.</text>
</comment>
<dbReference type="HAMAP" id="MF_01201">
    <property type="entry name" value="Ala_racemase"/>
    <property type="match status" value="1"/>
</dbReference>
<dbReference type="SUPFAM" id="SSF51419">
    <property type="entry name" value="PLP-binding barrel"/>
    <property type="match status" value="1"/>
</dbReference>
<feature type="active site" description="Proton acceptor; specific for D-alanine" evidence="5">
    <location>
        <position position="46"/>
    </location>
</feature>
<dbReference type="eggNOG" id="COG0787">
    <property type="taxonomic scope" value="Bacteria"/>
</dbReference>
<name>F5RAH3_METUF</name>
<evidence type="ECO:0000256" key="1">
    <source>
        <dbReference type="ARBA" id="ARBA00000316"/>
    </source>
</evidence>
<keyword evidence="3 5" id="KW-0663">Pyridoxal phosphate</keyword>
<keyword evidence="10" id="KW-1185">Reference proteome</keyword>
<comment type="function">
    <text evidence="5">Catalyzes the interconversion of L-alanine and D-alanine. May also act on other amino acids.</text>
</comment>
<dbReference type="Gene3D" id="2.40.37.10">
    <property type="entry name" value="Lyase, Ornithine Decarboxylase, Chain A, domain 1"/>
    <property type="match status" value="1"/>
</dbReference>
<sequence>MSRPSFTDSFPLFRPIHARIDFDALRHNYLRTRELAGGARMWAVIKANAYGHGIMRIARGLSTLADGFALLDLEDAVRLREAGISQPILLLEGFFSARDLPEIAARKLSTVVHTAEQLDWLESAQLPAGARIPLFLKVNTGMNRLGISPAQVPAALARLRAWPHAGPIGLMTHFADADGERGVDAQLARFAPLAAQFDGPVSMANSAALLRFPQTHADWVRPGILLYGASPATAYMTAADIGLKPVMRFEARVIAVQQLQPGDRVGYGGLFAAERSMRIGTVACGYADGYPRHAPSGTPVAVDGVRSRLVGRVSMDMIAVDLTDIPQAGLGSVVELWGEHVSLDEVAQRAGTVNYELVCALALRVPAVEVGVADLSVTEPQPAVALAR</sequence>
<dbReference type="FunFam" id="3.20.20.10:FF:000002">
    <property type="entry name" value="Alanine racemase"/>
    <property type="match status" value="1"/>
</dbReference>
<gene>
    <name evidence="9" type="ORF">METUNv1_01186</name>
</gene>
<dbReference type="OrthoDB" id="9813814at2"/>
<protein>
    <recommendedName>
        <fullName evidence="5">Alanine racemase</fullName>
        <ecNumber evidence="5">5.1.1.1</ecNumber>
    </recommendedName>
</protein>
<comment type="pathway">
    <text evidence="5">Amino-acid biosynthesis; D-alanine biosynthesis; D-alanine from L-alanine: step 1/1.</text>
</comment>
<reference evidence="9 10" key="1">
    <citation type="journal article" date="2011" name="J. Bacteriol.">
        <title>Genome sequence of Methyloversatilis universalis FAM5T, a methylotrophic representative of the order Rhodocyclales.</title>
        <authorList>
            <person name="Kittichotirat W."/>
            <person name="Good N.M."/>
            <person name="Hall R."/>
            <person name="Bringel F."/>
            <person name="Lajus A."/>
            <person name="Medigue C."/>
            <person name="Smalley N.E."/>
            <person name="Beck D."/>
            <person name="Bumgarner R."/>
            <person name="Vuilleumier S."/>
            <person name="Kalyuzhnaya M.G."/>
        </authorList>
    </citation>
    <scope>NUCLEOTIDE SEQUENCE [LARGE SCALE GENOMIC DNA]</scope>
    <source>
        <strain evidence="10">ATCC BAA-1314 / JCM 13912 / FAM5</strain>
    </source>
</reference>
<feature type="active site" description="Proton acceptor; specific for L-alanine" evidence="5">
    <location>
        <position position="267"/>
    </location>
</feature>
<evidence type="ECO:0000256" key="7">
    <source>
        <dbReference type="PIRSR" id="PIRSR600821-52"/>
    </source>
</evidence>
<dbReference type="CDD" id="cd06827">
    <property type="entry name" value="PLPDE_III_AR_proteobact"/>
    <property type="match status" value="1"/>
</dbReference>
<dbReference type="NCBIfam" id="TIGR00492">
    <property type="entry name" value="alr"/>
    <property type="match status" value="1"/>
</dbReference>